<protein>
    <recommendedName>
        <fullName evidence="11">SBP-type domain-containing protein</fullName>
    </recommendedName>
</protein>
<evidence type="ECO:0000313" key="13">
    <source>
        <dbReference type="Proteomes" id="UP001054889"/>
    </source>
</evidence>
<evidence type="ECO:0000256" key="8">
    <source>
        <dbReference type="ARBA" id="ARBA00023242"/>
    </source>
</evidence>
<dbReference type="InterPro" id="IPR036893">
    <property type="entry name" value="SBP_sf"/>
</dbReference>
<dbReference type="Gene3D" id="4.10.1100.10">
    <property type="entry name" value="Transcription factor, SBP-box domain"/>
    <property type="match status" value="1"/>
</dbReference>
<keyword evidence="2" id="KW-0479">Metal-binding</keyword>
<reference evidence="12" key="1">
    <citation type="journal article" date="2018" name="DNA Res.">
        <title>Multiple hybrid de novo genome assembly of finger millet, an orphan allotetraploid crop.</title>
        <authorList>
            <person name="Hatakeyama M."/>
            <person name="Aluri S."/>
            <person name="Balachadran M.T."/>
            <person name="Sivarajan S.R."/>
            <person name="Patrignani A."/>
            <person name="Gruter S."/>
            <person name="Poveda L."/>
            <person name="Shimizu-Inatsugi R."/>
            <person name="Baeten J."/>
            <person name="Francoijs K.J."/>
            <person name="Nataraja K.N."/>
            <person name="Reddy Y.A.N."/>
            <person name="Phadnis S."/>
            <person name="Ravikumar R.L."/>
            <person name="Schlapbach R."/>
            <person name="Sreeman S.M."/>
            <person name="Shimizu K.K."/>
        </authorList>
    </citation>
    <scope>NUCLEOTIDE SEQUENCE</scope>
</reference>
<evidence type="ECO:0000256" key="4">
    <source>
        <dbReference type="ARBA" id="ARBA00022833"/>
    </source>
</evidence>
<feature type="region of interest" description="Disordered" evidence="10">
    <location>
        <begin position="1"/>
        <end position="56"/>
    </location>
</feature>
<gene>
    <name evidence="12" type="primary">gb06359</name>
    <name evidence="12" type="ORF">PR202_gb06359</name>
</gene>
<keyword evidence="8" id="KW-0539">Nucleus</keyword>
<name>A0AAV5E9B3_ELECO</name>
<keyword evidence="5" id="KW-0805">Transcription regulation</keyword>
<evidence type="ECO:0000256" key="5">
    <source>
        <dbReference type="ARBA" id="ARBA00023015"/>
    </source>
</evidence>
<feature type="compositionally biased region" description="Low complexity" evidence="10">
    <location>
        <begin position="1"/>
        <end position="12"/>
    </location>
</feature>
<evidence type="ECO:0000256" key="10">
    <source>
        <dbReference type="SAM" id="MobiDB-lite"/>
    </source>
</evidence>
<dbReference type="AlphaFoldDB" id="A0AAV5E9B3"/>
<keyword evidence="3 9" id="KW-0863">Zinc-finger</keyword>
<dbReference type="GO" id="GO:0003677">
    <property type="term" value="F:DNA binding"/>
    <property type="evidence" value="ECO:0007669"/>
    <property type="project" value="UniProtKB-KW"/>
</dbReference>
<evidence type="ECO:0000256" key="2">
    <source>
        <dbReference type="ARBA" id="ARBA00022723"/>
    </source>
</evidence>
<dbReference type="Pfam" id="PF03110">
    <property type="entry name" value="SBP"/>
    <property type="match status" value="1"/>
</dbReference>
<comment type="caution">
    <text evidence="12">The sequence shown here is derived from an EMBL/GenBank/DDBJ whole genome shotgun (WGS) entry which is preliminary data.</text>
</comment>
<dbReference type="Proteomes" id="UP001054889">
    <property type="component" value="Unassembled WGS sequence"/>
</dbReference>
<comment type="subcellular location">
    <subcellularLocation>
        <location evidence="1">Nucleus</location>
    </subcellularLocation>
</comment>
<keyword evidence="7" id="KW-0804">Transcription</keyword>
<evidence type="ECO:0000256" key="9">
    <source>
        <dbReference type="PROSITE-ProRule" id="PRU00470"/>
    </source>
</evidence>
<organism evidence="12 13">
    <name type="scientific">Eleusine coracana subsp. coracana</name>
    <dbReference type="NCBI Taxonomy" id="191504"/>
    <lineage>
        <taxon>Eukaryota</taxon>
        <taxon>Viridiplantae</taxon>
        <taxon>Streptophyta</taxon>
        <taxon>Embryophyta</taxon>
        <taxon>Tracheophyta</taxon>
        <taxon>Spermatophyta</taxon>
        <taxon>Magnoliopsida</taxon>
        <taxon>Liliopsida</taxon>
        <taxon>Poales</taxon>
        <taxon>Poaceae</taxon>
        <taxon>PACMAD clade</taxon>
        <taxon>Chloridoideae</taxon>
        <taxon>Cynodonteae</taxon>
        <taxon>Eleusininae</taxon>
        <taxon>Eleusine</taxon>
    </lineage>
</organism>
<dbReference type="PANTHER" id="PTHR31251:SF7">
    <property type="entry name" value="SQUAMOSA PROMOTER-BINDING-LIKE PROTEIN 4"/>
    <property type="match status" value="1"/>
</dbReference>
<keyword evidence="4" id="KW-0862">Zinc</keyword>
<reference evidence="12" key="2">
    <citation type="submission" date="2021-12" db="EMBL/GenBank/DDBJ databases">
        <title>Resequencing data analysis of finger millet.</title>
        <authorList>
            <person name="Hatakeyama M."/>
            <person name="Aluri S."/>
            <person name="Balachadran M.T."/>
            <person name="Sivarajan S.R."/>
            <person name="Poveda L."/>
            <person name="Shimizu-Inatsugi R."/>
            <person name="Schlapbach R."/>
            <person name="Sreeman S.M."/>
            <person name="Shimizu K.K."/>
        </authorList>
    </citation>
    <scope>NUCLEOTIDE SEQUENCE</scope>
</reference>
<dbReference type="SUPFAM" id="SSF103612">
    <property type="entry name" value="SBT domain"/>
    <property type="match status" value="1"/>
</dbReference>
<keyword evidence="6" id="KW-0238">DNA-binding</keyword>
<keyword evidence="13" id="KW-1185">Reference proteome</keyword>
<dbReference type="PROSITE" id="PS51141">
    <property type="entry name" value="ZF_SBP"/>
    <property type="match status" value="1"/>
</dbReference>
<sequence>MEWTVPKPAAAPSSPPLLWDWGDSAAPASGFSGEAPARRGGKEREGKRAKGEEGGGGEVRCQVEGCGLDLGGAKEYHRKHRVCEAHTKCPRVVVAGQERRFCQQCSRFHALSEFDQKKRSCRRRLSDHNAAGESHSQMHLPLPLQGCRHRYLEIRGISTKVGTITGQVHLDKSHLSNAIPTLNHGKDELLPVKGPDTSITASKFDGAPDLQRALSLLSAGSCGFPDPVQQASCLIQFSGTSENSGDLHSSHGGSSAQVSCADEQHIAPQSQLVRFTMDAGSNGCDSTFFGLNQIN</sequence>
<evidence type="ECO:0000256" key="1">
    <source>
        <dbReference type="ARBA" id="ARBA00004123"/>
    </source>
</evidence>
<evidence type="ECO:0000313" key="12">
    <source>
        <dbReference type="EMBL" id="GJN19121.1"/>
    </source>
</evidence>
<evidence type="ECO:0000259" key="11">
    <source>
        <dbReference type="PROSITE" id="PS51141"/>
    </source>
</evidence>
<dbReference type="PANTHER" id="PTHR31251">
    <property type="entry name" value="SQUAMOSA PROMOTER-BINDING-LIKE PROTEIN 4"/>
    <property type="match status" value="1"/>
</dbReference>
<proteinExistence type="predicted"/>
<evidence type="ECO:0000256" key="6">
    <source>
        <dbReference type="ARBA" id="ARBA00023125"/>
    </source>
</evidence>
<dbReference type="InterPro" id="IPR004333">
    <property type="entry name" value="SBP_dom"/>
</dbReference>
<evidence type="ECO:0000256" key="7">
    <source>
        <dbReference type="ARBA" id="ARBA00023163"/>
    </source>
</evidence>
<dbReference type="GO" id="GO:0008270">
    <property type="term" value="F:zinc ion binding"/>
    <property type="evidence" value="ECO:0007669"/>
    <property type="project" value="UniProtKB-KW"/>
</dbReference>
<dbReference type="InterPro" id="IPR044817">
    <property type="entry name" value="SBP-like"/>
</dbReference>
<dbReference type="GO" id="GO:0005634">
    <property type="term" value="C:nucleus"/>
    <property type="evidence" value="ECO:0007669"/>
    <property type="project" value="UniProtKB-SubCell"/>
</dbReference>
<dbReference type="FunFam" id="4.10.1100.10:FF:000001">
    <property type="entry name" value="Squamosa promoter-binding-like protein 14"/>
    <property type="match status" value="1"/>
</dbReference>
<feature type="compositionally biased region" description="Basic and acidic residues" evidence="10">
    <location>
        <begin position="36"/>
        <end position="53"/>
    </location>
</feature>
<accession>A0AAV5E9B3</accession>
<dbReference type="EMBL" id="BQKI01000074">
    <property type="protein sequence ID" value="GJN19121.1"/>
    <property type="molecule type" value="Genomic_DNA"/>
</dbReference>
<evidence type="ECO:0000256" key="3">
    <source>
        <dbReference type="ARBA" id="ARBA00022771"/>
    </source>
</evidence>
<feature type="domain" description="SBP-type" evidence="11">
    <location>
        <begin position="58"/>
        <end position="135"/>
    </location>
</feature>